<sequence length="73" mass="7513">MHTGGAEINDDLVARLARGAAEISHEQRWLAPRLPAASPEVLAGGWPGEGFEGAVGLDASGVPEGSRGRGPQR</sequence>
<organism evidence="2 3">
    <name type="scientific">Amycolatopsis rubida</name>
    <dbReference type="NCBI Taxonomy" id="112413"/>
    <lineage>
        <taxon>Bacteria</taxon>
        <taxon>Bacillati</taxon>
        <taxon>Actinomycetota</taxon>
        <taxon>Actinomycetes</taxon>
        <taxon>Pseudonocardiales</taxon>
        <taxon>Pseudonocardiaceae</taxon>
        <taxon>Amycolatopsis</taxon>
    </lineage>
</organism>
<reference evidence="2 3" key="1">
    <citation type="submission" date="2016-10" db="EMBL/GenBank/DDBJ databases">
        <authorList>
            <person name="de Groot N.N."/>
        </authorList>
    </citation>
    <scope>NUCLEOTIDE SEQUENCE [LARGE SCALE GENOMIC DNA]</scope>
    <source>
        <strain evidence="2 3">DSM 44637</strain>
    </source>
</reference>
<name>A0A1I6B7J4_9PSEU</name>
<accession>A0A1I6B7J4</accession>
<feature type="region of interest" description="Disordered" evidence="1">
    <location>
        <begin position="54"/>
        <end position="73"/>
    </location>
</feature>
<proteinExistence type="predicted"/>
<protein>
    <submittedName>
        <fullName evidence="2">Uncharacterized protein</fullName>
    </submittedName>
</protein>
<evidence type="ECO:0000313" key="3">
    <source>
        <dbReference type="Proteomes" id="UP000199137"/>
    </source>
</evidence>
<dbReference type="STRING" id="112413.SAMN05421854_12410"/>
<dbReference type="AlphaFoldDB" id="A0A1I6B7J4"/>
<dbReference type="RefSeq" id="WP_208865519.1">
    <property type="nucleotide sequence ID" value="NZ_FOWC01000024.1"/>
</dbReference>
<dbReference type="Proteomes" id="UP000199137">
    <property type="component" value="Unassembled WGS sequence"/>
</dbReference>
<dbReference type="EMBL" id="FOWC01000024">
    <property type="protein sequence ID" value="SFQ76895.1"/>
    <property type="molecule type" value="Genomic_DNA"/>
</dbReference>
<evidence type="ECO:0000256" key="1">
    <source>
        <dbReference type="SAM" id="MobiDB-lite"/>
    </source>
</evidence>
<evidence type="ECO:0000313" key="2">
    <source>
        <dbReference type="EMBL" id="SFQ76895.1"/>
    </source>
</evidence>
<gene>
    <name evidence="2" type="ORF">SAMN05421854_12410</name>
</gene>